<protein>
    <submittedName>
        <fullName evidence="1">Uncharacterized protein</fullName>
    </submittedName>
</protein>
<dbReference type="Proteomes" id="UP000703674">
    <property type="component" value="Unassembled WGS sequence"/>
</dbReference>
<feature type="non-terminal residue" evidence="1">
    <location>
        <position position="1"/>
    </location>
</feature>
<organism evidence="1 2">
    <name type="scientific">Salinimicrobium oceani</name>
    <dbReference type="NCBI Taxonomy" id="2722702"/>
    <lineage>
        <taxon>Bacteria</taxon>
        <taxon>Pseudomonadati</taxon>
        <taxon>Bacteroidota</taxon>
        <taxon>Flavobacteriia</taxon>
        <taxon>Flavobacteriales</taxon>
        <taxon>Flavobacteriaceae</taxon>
        <taxon>Salinimicrobium</taxon>
    </lineage>
</organism>
<sequence length="137" mass="15855">KPAKSIILSNTCDIDPANKRNFPSRIVYAPIIELDKYRKTILSNSKKNPQQIESHIDASKKQEITQVFYVPSLGDKLKDSIVFLDRVCNLPNEAVEREKVTERRVFTLSDYGSYLFLLKLSIHFTRIQDQVERKSLV</sequence>
<accession>A0ABX1D6B4</accession>
<name>A0ABX1D6B4_9FLAO</name>
<evidence type="ECO:0000313" key="1">
    <source>
        <dbReference type="EMBL" id="NJW54857.1"/>
    </source>
</evidence>
<dbReference type="RefSeq" id="WP_168139666.1">
    <property type="nucleotide sequence ID" value="NZ_JAAVJR010000565.1"/>
</dbReference>
<dbReference type="EMBL" id="JAAVJR010000565">
    <property type="protein sequence ID" value="NJW54857.1"/>
    <property type="molecule type" value="Genomic_DNA"/>
</dbReference>
<keyword evidence="2" id="KW-1185">Reference proteome</keyword>
<evidence type="ECO:0000313" key="2">
    <source>
        <dbReference type="Proteomes" id="UP000703674"/>
    </source>
</evidence>
<gene>
    <name evidence="1" type="ORF">HC175_18255</name>
</gene>
<comment type="caution">
    <text evidence="1">The sequence shown here is derived from an EMBL/GenBank/DDBJ whole genome shotgun (WGS) entry which is preliminary data.</text>
</comment>
<reference evidence="1 2" key="1">
    <citation type="submission" date="2020-03" db="EMBL/GenBank/DDBJ databases">
        <title>Salinimicrobium sp. nov, isolated from SCS.</title>
        <authorList>
            <person name="Cao W.R."/>
        </authorList>
    </citation>
    <scope>NUCLEOTIDE SEQUENCE [LARGE SCALE GENOMIC DNA]</scope>
    <source>
        <strain evidence="2">J15B91</strain>
    </source>
</reference>
<proteinExistence type="predicted"/>